<evidence type="ECO:0000256" key="4">
    <source>
        <dbReference type="ARBA" id="ARBA00022692"/>
    </source>
</evidence>
<dbReference type="GO" id="GO:0005886">
    <property type="term" value="C:plasma membrane"/>
    <property type="evidence" value="ECO:0007669"/>
    <property type="project" value="UniProtKB-SubCell"/>
</dbReference>
<keyword evidence="10" id="KW-1185">Reference proteome</keyword>
<organism evidence="9 10">
    <name type="scientific">Iocasia fonsfrigidae</name>
    <dbReference type="NCBI Taxonomy" id="2682810"/>
    <lineage>
        <taxon>Bacteria</taxon>
        <taxon>Bacillati</taxon>
        <taxon>Bacillota</taxon>
        <taxon>Clostridia</taxon>
        <taxon>Halanaerobiales</taxon>
        <taxon>Halanaerobiaceae</taxon>
        <taxon>Iocasia</taxon>
    </lineage>
</organism>
<dbReference type="PANTHER" id="PTHR33362:SF3">
    <property type="entry name" value="SIALIC ACID TRAP TRANSPORTER PERMEASE PROTEIN SIAT"/>
    <property type="match status" value="1"/>
</dbReference>
<keyword evidence="5 7" id="KW-1133">Transmembrane helix</keyword>
<name>A0A8A7KD21_9FIRM</name>
<keyword evidence="4 7" id="KW-0812">Transmembrane</keyword>
<reference evidence="9" key="1">
    <citation type="submission" date="2019-12" db="EMBL/GenBank/DDBJ databases">
        <authorList>
            <person name="zhang j."/>
            <person name="sun C.M."/>
        </authorList>
    </citation>
    <scope>NUCLEOTIDE SEQUENCE</scope>
    <source>
        <strain evidence="9">NS-1</strain>
    </source>
</reference>
<evidence type="ECO:0000256" key="2">
    <source>
        <dbReference type="ARBA" id="ARBA00022475"/>
    </source>
</evidence>
<feature type="transmembrane region" description="Helical" evidence="7">
    <location>
        <begin position="217"/>
        <end position="235"/>
    </location>
</feature>
<dbReference type="Proteomes" id="UP000665020">
    <property type="component" value="Chromosome"/>
</dbReference>
<sequence length="426" mass="45520">MSIWLLVPFVLMLFANIPIAFCLLFAVIIFMSQWGMIPLNIIPNKMFSGINSFPQLAIPFFVLAGQLMNKCGITKRLVQFADVIIGKVYGGLAQVNILASIIFAGLTGSGVADTSAVGSILIPAMEEQGFERDYSAAVTAASSVIGPIIPPSVLMVIYANVVGISVGELFAGGIVPGVLVGIGLMALCFFYAKKYDHPRRTESISVKHALSVTKDGILALIMPIIIIGGITLGVFTPTEAAAVAVAYALFVGFFIFRTLKLKDLPSALLESARTTGVILLIMSSATAFGWALTVLHLPEMLADWVLSITTNPFIILLFINIFLLFMGMIMEVGANVIILAPILAPLAMNLGVDPLHFAIIMIVNLNIGLATPPLGVCLFVAAPIAKITLEDITKAILPFLAVEISVLLLLTYWPSLVLFVPKLLGF</sequence>
<dbReference type="AlphaFoldDB" id="A0A8A7KD21"/>
<evidence type="ECO:0000256" key="6">
    <source>
        <dbReference type="ARBA" id="ARBA00023136"/>
    </source>
</evidence>
<dbReference type="PANTHER" id="PTHR33362">
    <property type="entry name" value="SIALIC ACID TRAP TRANSPORTER PERMEASE PROTEIN SIAT-RELATED"/>
    <property type="match status" value="1"/>
</dbReference>
<dbReference type="InterPro" id="IPR010656">
    <property type="entry name" value="DctM"/>
</dbReference>
<keyword evidence="3" id="KW-0997">Cell inner membrane</keyword>
<evidence type="ECO:0000313" key="9">
    <source>
        <dbReference type="EMBL" id="QTL97309.1"/>
    </source>
</evidence>
<keyword evidence="2" id="KW-1003">Cell membrane</keyword>
<dbReference type="InterPro" id="IPR004681">
    <property type="entry name" value="TRAP_DctM"/>
</dbReference>
<dbReference type="GO" id="GO:0022857">
    <property type="term" value="F:transmembrane transporter activity"/>
    <property type="evidence" value="ECO:0007669"/>
    <property type="project" value="TreeGrafter"/>
</dbReference>
<comment type="subcellular location">
    <subcellularLocation>
        <location evidence="1">Cell inner membrane</location>
        <topology evidence="1">Multi-pass membrane protein</topology>
    </subcellularLocation>
</comment>
<dbReference type="NCBIfam" id="TIGR00786">
    <property type="entry name" value="dctM"/>
    <property type="match status" value="1"/>
</dbReference>
<evidence type="ECO:0000256" key="7">
    <source>
        <dbReference type="SAM" id="Phobius"/>
    </source>
</evidence>
<protein>
    <submittedName>
        <fullName evidence="9">TRAP transporter large permease subunit</fullName>
    </submittedName>
</protein>
<proteinExistence type="predicted"/>
<dbReference type="RefSeq" id="WP_230868939.1">
    <property type="nucleotide sequence ID" value="NZ_CP046640.1"/>
</dbReference>
<evidence type="ECO:0000256" key="1">
    <source>
        <dbReference type="ARBA" id="ARBA00004429"/>
    </source>
</evidence>
<evidence type="ECO:0000313" key="10">
    <source>
        <dbReference type="Proteomes" id="UP000665020"/>
    </source>
</evidence>
<dbReference type="Pfam" id="PF06808">
    <property type="entry name" value="DctM"/>
    <property type="match status" value="1"/>
</dbReference>
<feature type="transmembrane region" description="Helical" evidence="7">
    <location>
        <begin position="358"/>
        <end position="384"/>
    </location>
</feature>
<accession>A0A8A7KD21</accession>
<keyword evidence="6 7" id="KW-0472">Membrane</keyword>
<dbReference type="EMBL" id="CP046640">
    <property type="protein sequence ID" value="QTL97309.1"/>
    <property type="molecule type" value="Genomic_DNA"/>
</dbReference>
<feature type="transmembrane region" description="Helical" evidence="7">
    <location>
        <begin position="134"/>
        <end position="158"/>
    </location>
</feature>
<feature type="transmembrane region" description="Helical" evidence="7">
    <location>
        <begin position="170"/>
        <end position="192"/>
    </location>
</feature>
<evidence type="ECO:0000256" key="3">
    <source>
        <dbReference type="ARBA" id="ARBA00022519"/>
    </source>
</evidence>
<feature type="transmembrane region" description="Helical" evidence="7">
    <location>
        <begin position="271"/>
        <end position="292"/>
    </location>
</feature>
<feature type="transmembrane region" description="Helical" evidence="7">
    <location>
        <begin position="50"/>
        <end position="68"/>
    </location>
</feature>
<feature type="transmembrane region" description="Helical" evidence="7">
    <location>
        <begin position="304"/>
        <end position="325"/>
    </location>
</feature>
<evidence type="ECO:0000256" key="5">
    <source>
        <dbReference type="ARBA" id="ARBA00022989"/>
    </source>
</evidence>
<feature type="transmembrane region" description="Helical" evidence="7">
    <location>
        <begin position="396"/>
        <end position="420"/>
    </location>
</feature>
<dbReference type="PIRSF" id="PIRSF006066">
    <property type="entry name" value="HI0050"/>
    <property type="match status" value="1"/>
</dbReference>
<dbReference type="KEGG" id="ifn:GM661_04580"/>
<feature type="domain" description="TRAP C4-dicarboxylate transport system permease DctM subunit" evidence="8">
    <location>
        <begin position="7"/>
        <end position="415"/>
    </location>
</feature>
<feature type="transmembrane region" description="Helical" evidence="7">
    <location>
        <begin position="6"/>
        <end position="30"/>
    </location>
</feature>
<gene>
    <name evidence="9" type="ORF">GM661_04580</name>
</gene>
<feature type="transmembrane region" description="Helical" evidence="7">
    <location>
        <begin position="241"/>
        <end position="259"/>
    </location>
</feature>
<evidence type="ECO:0000259" key="8">
    <source>
        <dbReference type="Pfam" id="PF06808"/>
    </source>
</evidence>
<feature type="transmembrane region" description="Helical" evidence="7">
    <location>
        <begin position="332"/>
        <end position="352"/>
    </location>
</feature>